<dbReference type="Proteomes" id="UP000198751">
    <property type="component" value="Chromosome I"/>
</dbReference>
<dbReference type="RefSeq" id="WP_231994381.1">
    <property type="nucleotide sequence ID" value="NZ_CAUQLD010000007.1"/>
</dbReference>
<organism evidence="1 2">
    <name type="scientific">Pseudarthrobacter equi</name>
    <dbReference type="NCBI Taxonomy" id="728066"/>
    <lineage>
        <taxon>Bacteria</taxon>
        <taxon>Bacillati</taxon>
        <taxon>Actinomycetota</taxon>
        <taxon>Actinomycetes</taxon>
        <taxon>Micrococcales</taxon>
        <taxon>Micrococcaceae</taxon>
        <taxon>Pseudarthrobacter</taxon>
    </lineage>
</organism>
<accession>A0A1H2BSE1</accession>
<proteinExistence type="predicted"/>
<protein>
    <submittedName>
        <fullName evidence="1">Uncharacterized protein</fullName>
    </submittedName>
</protein>
<name>A0A1H2BSE1_9MICC</name>
<gene>
    <name evidence="1" type="ORF">SAMN04489743_3902</name>
</gene>
<keyword evidence="2" id="KW-1185">Reference proteome</keyword>
<dbReference type="EMBL" id="LT629779">
    <property type="protein sequence ID" value="SDT60696.1"/>
    <property type="molecule type" value="Genomic_DNA"/>
</dbReference>
<reference evidence="2" key="1">
    <citation type="submission" date="2016-10" db="EMBL/GenBank/DDBJ databases">
        <authorList>
            <person name="Varghese N."/>
            <person name="Submissions S."/>
        </authorList>
    </citation>
    <scope>NUCLEOTIDE SEQUENCE [LARGE SCALE GENOMIC DNA]</scope>
    <source>
        <strain evidence="2">IMMIB L-1606</strain>
    </source>
</reference>
<sequence>MNPSVHAVADAGSSTLEARLNGRGKSVPVQGVRADWARLPGHTVEVWLLGEHVATGVVDQAADDDSVLWLAGAGADTRRLFDKGTGYQIWV</sequence>
<dbReference type="AlphaFoldDB" id="A0A1H2BSE1"/>
<evidence type="ECO:0000313" key="2">
    <source>
        <dbReference type="Proteomes" id="UP000198751"/>
    </source>
</evidence>
<evidence type="ECO:0000313" key="1">
    <source>
        <dbReference type="EMBL" id="SDT60696.1"/>
    </source>
</evidence>